<organism evidence="3">
    <name type="scientific">marine metagenome</name>
    <dbReference type="NCBI Taxonomy" id="408172"/>
    <lineage>
        <taxon>unclassified sequences</taxon>
        <taxon>metagenomes</taxon>
        <taxon>ecological metagenomes</taxon>
    </lineage>
</organism>
<dbReference type="PANTHER" id="PTHR43296">
    <property type="entry name" value="PEROXISOMAL 2,4-DIENOYL-COA REDUCTASE"/>
    <property type="match status" value="1"/>
</dbReference>
<evidence type="ECO:0000256" key="2">
    <source>
        <dbReference type="ARBA" id="ARBA00023002"/>
    </source>
</evidence>
<proteinExistence type="predicted"/>
<dbReference type="InterPro" id="IPR002347">
    <property type="entry name" value="SDR_fam"/>
</dbReference>
<dbReference type="GO" id="GO:0005777">
    <property type="term" value="C:peroxisome"/>
    <property type="evidence" value="ECO:0007669"/>
    <property type="project" value="TreeGrafter"/>
</dbReference>
<dbReference type="Pfam" id="PF13561">
    <property type="entry name" value="adh_short_C2"/>
    <property type="match status" value="1"/>
</dbReference>
<dbReference type="GO" id="GO:0009062">
    <property type="term" value="P:fatty acid catabolic process"/>
    <property type="evidence" value="ECO:0007669"/>
    <property type="project" value="InterPro"/>
</dbReference>
<dbReference type="PANTHER" id="PTHR43296:SF2">
    <property type="entry name" value="PEROXISOMAL 2,4-DIENOYL-COA REDUCTASE [(3E)-ENOYL-COA-PRODUCING]"/>
    <property type="match status" value="1"/>
</dbReference>
<dbReference type="InterPro" id="IPR045017">
    <property type="entry name" value="DECR2-like"/>
</dbReference>
<protein>
    <submittedName>
        <fullName evidence="3">Uncharacterized protein</fullName>
    </submittedName>
</protein>
<sequence length="204" mass="22008">MNGLVNNAAGNFISKSEDLSPRGFDAISNIVMNGTFYVTRACGARWIANGDNASIISILANYIWTGSAYLAPSAMAKAGVSAMTQSLAVEWGGRGIRLNAIAPGPFPTKGAWDRLMPNANLSDKYTRTVPMGRTGEHSELANLATFLLSDECKFLNGAIIPVDGGQWLNGGGTFSWLEDLNDDDWKTIRAQIKQSNDKDKTERS</sequence>
<dbReference type="Gene3D" id="3.40.50.720">
    <property type="entry name" value="NAD(P)-binding Rossmann-like Domain"/>
    <property type="match status" value="1"/>
</dbReference>
<dbReference type="GO" id="GO:0008670">
    <property type="term" value="F:2,4-dienoyl-CoA reductase (NADPH) activity"/>
    <property type="evidence" value="ECO:0007669"/>
    <property type="project" value="InterPro"/>
</dbReference>
<evidence type="ECO:0000313" key="3">
    <source>
        <dbReference type="EMBL" id="SVE09625.1"/>
    </source>
</evidence>
<reference evidence="3" key="1">
    <citation type="submission" date="2018-05" db="EMBL/GenBank/DDBJ databases">
        <authorList>
            <person name="Lanie J.A."/>
            <person name="Ng W.-L."/>
            <person name="Kazmierczak K.M."/>
            <person name="Andrzejewski T.M."/>
            <person name="Davidsen T.M."/>
            <person name="Wayne K.J."/>
            <person name="Tettelin H."/>
            <person name="Glass J.I."/>
            <person name="Rusch D."/>
            <person name="Podicherti R."/>
            <person name="Tsui H.-C.T."/>
            <person name="Winkler M.E."/>
        </authorList>
    </citation>
    <scope>NUCLEOTIDE SEQUENCE</scope>
</reference>
<dbReference type="PRINTS" id="PR00081">
    <property type="entry name" value="GDHRDH"/>
</dbReference>
<accession>A0A383AQY8</accession>
<keyword evidence="2" id="KW-0560">Oxidoreductase</keyword>
<gene>
    <name evidence="3" type="ORF">METZ01_LOCUS462479</name>
</gene>
<dbReference type="AlphaFoldDB" id="A0A383AQY8"/>
<dbReference type="SUPFAM" id="SSF51735">
    <property type="entry name" value="NAD(P)-binding Rossmann-fold domains"/>
    <property type="match status" value="1"/>
</dbReference>
<keyword evidence="1" id="KW-0521">NADP</keyword>
<dbReference type="InterPro" id="IPR036291">
    <property type="entry name" value="NAD(P)-bd_dom_sf"/>
</dbReference>
<name>A0A383AQY8_9ZZZZ</name>
<evidence type="ECO:0000256" key="1">
    <source>
        <dbReference type="ARBA" id="ARBA00022857"/>
    </source>
</evidence>
<dbReference type="EMBL" id="UINC01193828">
    <property type="protein sequence ID" value="SVE09625.1"/>
    <property type="molecule type" value="Genomic_DNA"/>
</dbReference>